<evidence type="ECO:0000313" key="1">
    <source>
        <dbReference type="EMBL" id="KAI4344478.1"/>
    </source>
</evidence>
<accession>A0ACB9P7M5</accession>
<dbReference type="Proteomes" id="UP000828941">
    <property type="component" value="Chromosome 5"/>
</dbReference>
<protein>
    <submittedName>
        <fullName evidence="1">Uncharacterized protein</fullName>
    </submittedName>
</protein>
<sequence length="79" mass="8891">MEAHKERKEQVKREEEEMRKGSGNKIIVGEENKSGMDPVAKRIIRDSIISDDSGNQRARAADDVLAFSRSVNKVDSSME</sequence>
<keyword evidence="2" id="KW-1185">Reference proteome</keyword>
<proteinExistence type="predicted"/>
<name>A0ACB9P7M5_BAUVA</name>
<comment type="caution">
    <text evidence="1">The sequence shown here is derived from an EMBL/GenBank/DDBJ whole genome shotgun (WGS) entry which is preliminary data.</text>
</comment>
<reference evidence="1 2" key="1">
    <citation type="journal article" date="2022" name="DNA Res.">
        <title>Chromosomal-level genome assembly of the orchid tree Bauhinia variegata (Leguminosae; Cercidoideae) supports the allotetraploid origin hypothesis of Bauhinia.</title>
        <authorList>
            <person name="Zhong Y."/>
            <person name="Chen Y."/>
            <person name="Zheng D."/>
            <person name="Pang J."/>
            <person name="Liu Y."/>
            <person name="Luo S."/>
            <person name="Meng S."/>
            <person name="Qian L."/>
            <person name="Wei D."/>
            <person name="Dai S."/>
            <person name="Zhou R."/>
        </authorList>
    </citation>
    <scope>NUCLEOTIDE SEQUENCE [LARGE SCALE GENOMIC DNA]</scope>
    <source>
        <strain evidence="1">BV-YZ2020</strain>
    </source>
</reference>
<gene>
    <name evidence="1" type="ORF">L6164_011699</name>
</gene>
<dbReference type="EMBL" id="CM039430">
    <property type="protein sequence ID" value="KAI4344478.1"/>
    <property type="molecule type" value="Genomic_DNA"/>
</dbReference>
<organism evidence="1 2">
    <name type="scientific">Bauhinia variegata</name>
    <name type="common">Purple orchid tree</name>
    <name type="synonym">Phanera variegata</name>
    <dbReference type="NCBI Taxonomy" id="167791"/>
    <lineage>
        <taxon>Eukaryota</taxon>
        <taxon>Viridiplantae</taxon>
        <taxon>Streptophyta</taxon>
        <taxon>Embryophyta</taxon>
        <taxon>Tracheophyta</taxon>
        <taxon>Spermatophyta</taxon>
        <taxon>Magnoliopsida</taxon>
        <taxon>eudicotyledons</taxon>
        <taxon>Gunneridae</taxon>
        <taxon>Pentapetalae</taxon>
        <taxon>rosids</taxon>
        <taxon>fabids</taxon>
        <taxon>Fabales</taxon>
        <taxon>Fabaceae</taxon>
        <taxon>Cercidoideae</taxon>
        <taxon>Cercideae</taxon>
        <taxon>Bauhiniinae</taxon>
        <taxon>Bauhinia</taxon>
    </lineage>
</organism>
<evidence type="ECO:0000313" key="2">
    <source>
        <dbReference type="Proteomes" id="UP000828941"/>
    </source>
</evidence>